<dbReference type="AlphaFoldDB" id="A0A553GUP9"/>
<name>A0A553GUP9_9PSED</name>
<comment type="caution">
    <text evidence="2">The sequence shown here is derived from an EMBL/GenBank/DDBJ whole genome shotgun (WGS) entry which is preliminary data.</text>
</comment>
<organism evidence="2 3">
    <name type="scientific">Pseudomonas mangiferae</name>
    <dbReference type="NCBI Taxonomy" id="2593654"/>
    <lineage>
        <taxon>Bacteria</taxon>
        <taxon>Pseudomonadati</taxon>
        <taxon>Pseudomonadota</taxon>
        <taxon>Gammaproteobacteria</taxon>
        <taxon>Pseudomonadales</taxon>
        <taxon>Pseudomonadaceae</taxon>
        <taxon>Pseudomonas</taxon>
    </lineage>
</organism>
<keyword evidence="1" id="KW-0732">Signal</keyword>
<evidence type="ECO:0000313" key="2">
    <source>
        <dbReference type="EMBL" id="TRX73227.1"/>
    </source>
</evidence>
<feature type="chain" id="PRO_5022091444" evidence="1">
    <location>
        <begin position="23"/>
        <end position="256"/>
    </location>
</feature>
<proteinExistence type="predicted"/>
<dbReference type="EMBL" id="VJOY01000018">
    <property type="protein sequence ID" value="TRX73227.1"/>
    <property type="molecule type" value="Genomic_DNA"/>
</dbReference>
<dbReference type="Proteomes" id="UP000315235">
    <property type="component" value="Unassembled WGS sequence"/>
</dbReference>
<feature type="signal peptide" evidence="1">
    <location>
        <begin position="1"/>
        <end position="22"/>
    </location>
</feature>
<protein>
    <submittedName>
        <fullName evidence="2">Amino acid ABC transporter substrate-binding protein</fullName>
    </submittedName>
</protein>
<sequence length="256" mass="28794">MSCRSLAVLWLSVLLCAPVAWADPIRLCYEDRDSYPWSMADGSGLDQLLMAQLAEALPVAFSYVALPWRRCLDGVDRGLYDGALAASANPERLAQAVFPQDKGLLDRDKRLHTATYALYRRVGDGPQWDGERFTDLRGRIGSLSGFSIVDFLREHGAEVDETSRDPLSLLMMVKSRRIEAAALQVSRADFLLAGHPDLAMALEKATTPLQVKDYYLIFSRAFTRAEPERVREIWAMIPTLREAPAYKARFKRLVLD</sequence>
<dbReference type="Gene3D" id="3.40.190.10">
    <property type="entry name" value="Periplasmic binding protein-like II"/>
    <property type="match status" value="2"/>
</dbReference>
<accession>A0A553GUP9</accession>
<reference evidence="2 3" key="1">
    <citation type="submission" date="2019-07" db="EMBL/GenBank/DDBJ databases">
        <title>Pseudomonas mangiferae sp. nov., isolated from bark of mango tree in Thailand.</title>
        <authorList>
            <person name="Srisuk N."/>
            <person name="Anurat P."/>
        </authorList>
    </citation>
    <scope>NUCLEOTIDE SEQUENCE [LARGE SCALE GENOMIC DNA]</scope>
    <source>
        <strain evidence="2 3">DMKU_BBB3-04</strain>
    </source>
</reference>
<dbReference type="SUPFAM" id="SSF53850">
    <property type="entry name" value="Periplasmic binding protein-like II"/>
    <property type="match status" value="1"/>
</dbReference>
<evidence type="ECO:0000256" key="1">
    <source>
        <dbReference type="SAM" id="SignalP"/>
    </source>
</evidence>
<gene>
    <name evidence="2" type="ORF">FM069_18815</name>
</gene>
<dbReference type="OrthoDB" id="6193186at2"/>
<evidence type="ECO:0000313" key="3">
    <source>
        <dbReference type="Proteomes" id="UP000315235"/>
    </source>
</evidence>
<dbReference type="RefSeq" id="WP_143489912.1">
    <property type="nucleotide sequence ID" value="NZ_VJOY01000018.1"/>
</dbReference>
<keyword evidence="3" id="KW-1185">Reference proteome</keyword>